<dbReference type="NCBIfam" id="TIGR03569">
    <property type="entry name" value="NeuB_NnaB"/>
    <property type="match status" value="1"/>
</dbReference>
<dbReference type="InterPro" id="IPR006190">
    <property type="entry name" value="SAF_AFP_Neu5Ac"/>
</dbReference>
<dbReference type="AlphaFoldDB" id="A0A1Y0IGX9"/>
<dbReference type="Gene3D" id="3.90.1210.10">
    <property type="entry name" value="Antifreeze-like/N-acetylneuraminic acid synthase C-terminal domain"/>
    <property type="match status" value="1"/>
</dbReference>
<protein>
    <submittedName>
        <fullName evidence="2">N-acetylneuraminate synthase</fullName>
    </submittedName>
</protein>
<dbReference type="InterPro" id="IPR020007">
    <property type="entry name" value="NeuB/NeuA"/>
</dbReference>
<sequence>MYKKTLIIAEAGVNHNGDIELAKKLIDIAAEAGADVVKFQTFIAENVISKNAVKAEYQTNNTGTSESQLDMVKKLELSFDDFVLLKSYAEEKGIEFLSTPFDLESISFLDNLGVRLFKIPSGEITNLPYLEQIAARNKEIILSTGMASMAEIDAAVKVLVNSGTARDKISILHCTTEYPAPFSDVNLRAMQSIRDAFNLSVGYSDHTSGIEVAIAAVSLGAEIIEKHFTLDKTMEGPDHKASLDPLELKAMVHGIRNVEAALGTGVKAPAESEKKNIPIARKSIHLKQQLDKGHVLTENDLIMKRPGDGISPMEYKRLIGCILRRDCIADHQLEYEDIENESRYSNELEG</sequence>
<dbReference type="Pfam" id="PF03102">
    <property type="entry name" value="NeuB"/>
    <property type="match status" value="1"/>
</dbReference>
<dbReference type="OrthoDB" id="9781701at2"/>
<gene>
    <name evidence="2" type="ORF">OLMES_5580</name>
</gene>
<dbReference type="RefSeq" id="WP_087464223.1">
    <property type="nucleotide sequence ID" value="NZ_CP021425.1"/>
</dbReference>
<dbReference type="GO" id="GO:0047444">
    <property type="term" value="F:N-acylneuraminate-9-phosphate synthase activity"/>
    <property type="evidence" value="ECO:0007669"/>
    <property type="project" value="TreeGrafter"/>
</dbReference>
<dbReference type="KEGG" id="ome:OLMES_5580"/>
<dbReference type="PANTHER" id="PTHR42966">
    <property type="entry name" value="N-ACETYLNEURAMINATE SYNTHASE"/>
    <property type="match status" value="1"/>
</dbReference>
<dbReference type="InterPro" id="IPR013132">
    <property type="entry name" value="PseI/NeuA/B-like_N"/>
</dbReference>
<proteinExistence type="predicted"/>
<dbReference type="InterPro" id="IPR057736">
    <property type="entry name" value="SAF_PseI/NeuA/NeuB"/>
</dbReference>
<dbReference type="Pfam" id="PF08666">
    <property type="entry name" value="SAF"/>
    <property type="match status" value="1"/>
</dbReference>
<dbReference type="InterPro" id="IPR036732">
    <property type="entry name" value="AFP_Neu5c_C_sf"/>
</dbReference>
<dbReference type="GO" id="GO:0016051">
    <property type="term" value="P:carbohydrate biosynthetic process"/>
    <property type="evidence" value="ECO:0007669"/>
    <property type="project" value="InterPro"/>
</dbReference>
<dbReference type="SMART" id="SM00858">
    <property type="entry name" value="SAF"/>
    <property type="match status" value="1"/>
</dbReference>
<dbReference type="SUPFAM" id="SSF51569">
    <property type="entry name" value="Aldolase"/>
    <property type="match status" value="1"/>
</dbReference>
<dbReference type="EMBL" id="CP021425">
    <property type="protein sequence ID" value="ARU59560.1"/>
    <property type="molecule type" value="Genomic_DNA"/>
</dbReference>
<evidence type="ECO:0000259" key="1">
    <source>
        <dbReference type="PROSITE" id="PS50844"/>
    </source>
</evidence>
<dbReference type="SUPFAM" id="SSF51269">
    <property type="entry name" value="AFP III-like domain"/>
    <property type="match status" value="1"/>
</dbReference>
<dbReference type="InterPro" id="IPR013785">
    <property type="entry name" value="Aldolase_TIM"/>
</dbReference>
<dbReference type="InterPro" id="IPR013974">
    <property type="entry name" value="SAF"/>
</dbReference>
<accession>A0A1Y0IGX9</accession>
<keyword evidence="3" id="KW-1185">Reference proteome</keyword>
<evidence type="ECO:0000313" key="2">
    <source>
        <dbReference type="EMBL" id="ARU59560.1"/>
    </source>
</evidence>
<dbReference type="Proteomes" id="UP000196027">
    <property type="component" value="Chromosome"/>
</dbReference>
<dbReference type="PANTHER" id="PTHR42966:SF1">
    <property type="entry name" value="SIALIC ACID SYNTHASE"/>
    <property type="match status" value="1"/>
</dbReference>
<organism evidence="2 3">
    <name type="scientific">Oleiphilus messinensis</name>
    <dbReference type="NCBI Taxonomy" id="141451"/>
    <lineage>
        <taxon>Bacteria</taxon>
        <taxon>Pseudomonadati</taxon>
        <taxon>Pseudomonadota</taxon>
        <taxon>Gammaproteobacteria</taxon>
        <taxon>Oceanospirillales</taxon>
        <taxon>Oleiphilaceae</taxon>
        <taxon>Oleiphilus</taxon>
    </lineage>
</organism>
<name>A0A1Y0IGX9_9GAMM</name>
<reference evidence="2 3" key="1">
    <citation type="submission" date="2017-05" db="EMBL/GenBank/DDBJ databases">
        <title>Genomic insights into alkan degradation activity of Oleiphilus messinensis.</title>
        <authorList>
            <person name="Kozyavkin S.A."/>
            <person name="Slesarev A.I."/>
            <person name="Golyshin P.N."/>
            <person name="Korzhenkov A."/>
            <person name="Golyshina O.N."/>
            <person name="Toshchakov S.V."/>
        </authorList>
    </citation>
    <scope>NUCLEOTIDE SEQUENCE [LARGE SCALE GENOMIC DNA]</scope>
    <source>
        <strain evidence="2 3">ME102</strain>
    </source>
</reference>
<dbReference type="InterPro" id="IPR051690">
    <property type="entry name" value="PseI-like"/>
</dbReference>
<dbReference type="Gene3D" id="3.20.20.70">
    <property type="entry name" value="Aldolase class I"/>
    <property type="match status" value="1"/>
</dbReference>
<feature type="domain" description="AFP-like" evidence="1">
    <location>
        <begin position="283"/>
        <end position="341"/>
    </location>
</feature>
<evidence type="ECO:0000313" key="3">
    <source>
        <dbReference type="Proteomes" id="UP000196027"/>
    </source>
</evidence>
<dbReference type="PROSITE" id="PS50844">
    <property type="entry name" value="AFP_LIKE"/>
    <property type="match status" value="1"/>
</dbReference>
<dbReference type="CDD" id="cd11615">
    <property type="entry name" value="SAF_NeuB_like"/>
    <property type="match status" value="1"/>
</dbReference>